<evidence type="ECO:0000256" key="7">
    <source>
        <dbReference type="ARBA" id="ARBA00023193"/>
    </source>
</evidence>
<dbReference type="Gene3D" id="4.10.470.10">
    <property type="entry name" value="Ricin (A Subunit), domain 2"/>
    <property type="match status" value="1"/>
</dbReference>
<keyword evidence="9" id="KW-1133">Transmembrane helix</keyword>
<name>A0ABP0Y4R6_9ROSI</name>
<comment type="similarity">
    <text evidence="2">Belongs to the ribosome-inactivating protein family. Type 1 RIP subfamily.</text>
</comment>
<organism evidence="10 11">
    <name type="scientific">Citrullus colocynthis</name>
    <name type="common">colocynth</name>
    <dbReference type="NCBI Taxonomy" id="252529"/>
    <lineage>
        <taxon>Eukaryota</taxon>
        <taxon>Viridiplantae</taxon>
        <taxon>Streptophyta</taxon>
        <taxon>Embryophyta</taxon>
        <taxon>Tracheophyta</taxon>
        <taxon>Spermatophyta</taxon>
        <taxon>Magnoliopsida</taxon>
        <taxon>eudicotyledons</taxon>
        <taxon>Gunneridae</taxon>
        <taxon>Pentapetalae</taxon>
        <taxon>rosids</taxon>
        <taxon>fabids</taxon>
        <taxon>Cucurbitales</taxon>
        <taxon>Cucurbitaceae</taxon>
        <taxon>Benincaseae</taxon>
        <taxon>Citrullus</taxon>
    </lineage>
</organism>
<dbReference type="Proteomes" id="UP001642487">
    <property type="component" value="Chromosome 11"/>
</dbReference>
<dbReference type="EC" id="3.2.2.22" evidence="3 8"/>
<keyword evidence="5 8" id="KW-0378">Hydrolase</keyword>
<dbReference type="PANTHER" id="PTHR33453:SF34">
    <property type="entry name" value="RIBOSOME-INACTIVATING PROTEIN"/>
    <property type="match status" value="1"/>
</dbReference>
<dbReference type="SUPFAM" id="SSF56371">
    <property type="entry name" value="Ribosome inactivating proteins (RIP)"/>
    <property type="match status" value="1"/>
</dbReference>
<dbReference type="PROSITE" id="PS00275">
    <property type="entry name" value="SHIGA_RICIN"/>
    <property type="match status" value="1"/>
</dbReference>
<dbReference type="InterPro" id="IPR017988">
    <property type="entry name" value="Ribosome_inactivat_prot_CS"/>
</dbReference>
<reference evidence="10 11" key="1">
    <citation type="submission" date="2024-03" db="EMBL/GenBank/DDBJ databases">
        <authorList>
            <person name="Gkanogiannis A."/>
            <person name="Becerra Lopez-Lavalle L."/>
        </authorList>
    </citation>
    <scope>NUCLEOTIDE SEQUENCE [LARGE SCALE GENOMIC DNA]</scope>
</reference>
<comment type="catalytic activity">
    <reaction evidence="1 8">
        <text>Endohydrolysis of the N-glycosidic bond at one specific adenosine on the 28S rRNA.</text>
        <dbReference type="EC" id="3.2.2.22"/>
    </reaction>
</comment>
<keyword evidence="7 8" id="KW-0652">Protein synthesis inhibitor</keyword>
<evidence type="ECO:0000256" key="9">
    <source>
        <dbReference type="SAM" id="Phobius"/>
    </source>
</evidence>
<gene>
    <name evidence="10" type="ORF">CITCOLO1_LOCUS5449</name>
</gene>
<dbReference type="InterPro" id="IPR017989">
    <property type="entry name" value="Ribosome_inactivat_1/2"/>
</dbReference>
<evidence type="ECO:0000256" key="2">
    <source>
        <dbReference type="ARBA" id="ARBA00008544"/>
    </source>
</evidence>
<evidence type="ECO:0000256" key="5">
    <source>
        <dbReference type="ARBA" id="ARBA00022801"/>
    </source>
</evidence>
<evidence type="ECO:0000256" key="3">
    <source>
        <dbReference type="ARBA" id="ARBA00012001"/>
    </source>
</evidence>
<dbReference type="InterPro" id="IPR016138">
    <property type="entry name" value="Ribosome_inactivat_prot_sub1"/>
</dbReference>
<evidence type="ECO:0000256" key="6">
    <source>
        <dbReference type="ARBA" id="ARBA00022821"/>
    </source>
</evidence>
<evidence type="ECO:0000313" key="10">
    <source>
        <dbReference type="EMBL" id="CAK9313717.1"/>
    </source>
</evidence>
<dbReference type="EMBL" id="OZ021745">
    <property type="protein sequence ID" value="CAK9313717.1"/>
    <property type="molecule type" value="Genomic_DNA"/>
</dbReference>
<dbReference type="Gene3D" id="3.40.420.10">
    <property type="entry name" value="Ricin (A subunit), domain 1"/>
    <property type="match status" value="1"/>
</dbReference>
<dbReference type="InterPro" id="IPR001574">
    <property type="entry name" value="Ribosome_inactivat_prot"/>
</dbReference>
<protein>
    <recommendedName>
        <fullName evidence="3 8">rRNA N-glycosylase</fullName>
        <ecNumber evidence="3 8">3.2.2.22</ecNumber>
    </recommendedName>
</protein>
<feature type="transmembrane region" description="Helical" evidence="9">
    <location>
        <begin position="20"/>
        <end position="46"/>
    </location>
</feature>
<proteinExistence type="inferred from homology"/>
<keyword evidence="11" id="KW-1185">Reference proteome</keyword>
<keyword evidence="9" id="KW-0812">Transmembrane</keyword>
<dbReference type="InterPro" id="IPR036041">
    <property type="entry name" value="Ribosome-inact_prot_sf"/>
</dbReference>
<keyword evidence="4 8" id="KW-0800">Toxin</keyword>
<dbReference type="Pfam" id="PF00161">
    <property type="entry name" value="RIP"/>
    <property type="match status" value="1"/>
</dbReference>
<accession>A0ABP0Y4R6</accession>
<keyword evidence="6 8" id="KW-0611">Plant defense</keyword>
<keyword evidence="9" id="KW-0472">Membrane</keyword>
<sequence>MVVSIIGIQEKRVVKMFEILIVIGTIIKMMKSIAIFFFIVAIFVGYPTVKGDVSFHLGTATGKSYTSFIGQLRNALPTTGKVCNIPVLPSTASGLQWFTFFSLTNYNDETITVAVNVTNVYIVAYRAGAVSYFFEDTSAEAWNLLFTDTRKVKLPYSGNYDRLQNVVGKQRDLIELGFPALSSAITNMFYYDYKPTAAALLVLIQSTAEAARFKYIEQQISQYINHNFLPDLAIISLENNWGALSKQIQIANSSGNGQFESPIDLITPNGTRVSVTNTSAGVVKSNIKLLLFYNLLANVVADDTDMITSMLHPGAIMSPTNSGYKKESKLVQLSI</sequence>
<evidence type="ECO:0000256" key="4">
    <source>
        <dbReference type="ARBA" id="ARBA00022656"/>
    </source>
</evidence>
<dbReference type="InterPro" id="IPR016139">
    <property type="entry name" value="Ribosome_inactivat_prot_sub2"/>
</dbReference>
<dbReference type="PANTHER" id="PTHR33453">
    <property type="match status" value="1"/>
</dbReference>
<dbReference type="PRINTS" id="PR00396">
    <property type="entry name" value="SHIGARICIN"/>
</dbReference>
<evidence type="ECO:0000256" key="1">
    <source>
        <dbReference type="ARBA" id="ARBA00000237"/>
    </source>
</evidence>
<evidence type="ECO:0000256" key="8">
    <source>
        <dbReference type="RuleBase" id="RU004915"/>
    </source>
</evidence>
<evidence type="ECO:0000313" key="11">
    <source>
        <dbReference type="Proteomes" id="UP001642487"/>
    </source>
</evidence>